<feature type="domain" description="N-acetyltransferase" evidence="4">
    <location>
        <begin position="166"/>
        <end position="308"/>
    </location>
</feature>
<name>A0ABW8TM28_9CLOT</name>
<dbReference type="GO" id="GO:0016746">
    <property type="term" value="F:acyltransferase activity"/>
    <property type="evidence" value="ECO:0007669"/>
    <property type="project" value="UniProtKB-KW"/>
</dbReference>
<evidence type="ECO:0000313" key="6">
    <source>
        <dbReference type="Proteomes" id="UP001623592"/>
    </source>
</evidence>
<dbReference type="Pfam" id="PF13302">
    <property type="entry name" value="Acetyltransf_3"/>
    <property type="match status" value="1"/>
</dbReference>
<keyword evidence="1 5" id="KW-0808">Transferase</keyword>
<evidence type="ECO:0000256" key="1">
    <source>
        <dbReference type="ARBA" id="ARBA00022679"/>
    </source>
</evidence>
<protein>
    <submittedName>
        <fullName evidence="5">GNAT family N-acetyltransferase</fullName>
        <ecNumber evidence="5">2.3.-.-</ecNumber>
    </submittedName>
</protein>
<accession>A0ABW8TM28</accession>
<dbReference type="InterPro" id="IPR000182">
    <property type="entry name" value="GNAT_dom"/>
</dbReference>
<dbReference type="Gene3D" id="3.40.630.30">
    <property type="match status" value="2"/>
</dbReference>
<organism evidence="5 6">
    <name type="scientific">Clostridium neuense</name>
    <dbReference type="NCBI Taxonomy" id="1728934"/>
    <lineage>
        <taxon>Bacteria</taxon>
        <taxon>Bacillati</taxon>
        <taxon>Bacillota</taxon>
        <taxon>Clostridia</taxon>
        <taxon>Eubacteriales</taxon>
        <taxon>Clostridiaceae</taxon>
        <taxon>Clostridium</taxon>
    </lineage>
</organism>
<evidence type="ECO:0000256" key="3">
    <source>
        <dbReference type="ARBA" id="ARBA00038502"/>
    </source>
</evidence>
<evidence type="ECO:0000256" key="2">
    <source>
        <dbReference type="ARBA" id="ARBA00023315"/>
    </source>
</evidence>
<evidence type="ECO:0000313" key="5">
    <source>
        <dbReference type="EMBL" id="MFL0253321.1"/>
    </source>
</evidence>
<sequence>MLKGKNIIIEKANGLKSEYIISDKFGITIGRIFIVDLNNVSKFCCIRIKLYRQGESIFKSIREILKMFLDFLFNSKEFNKVSVLVDEEITTRPFVDLGFQLEGIVSKSIVEKNVYKDELIFGIDYKVYNDNQRINILRLSGKDINVKVLTPNDATCMLDYYIRNREHLRLFEPSREESFYTFEMQKQILMEGYKQYLNGEGINFGIYVENSLIGKIQVSNITYGVFKSAIIGYSMDQKYQGRGWMKQALSLVLNYAFNEMELHRIEASTLVDNIKSQKVLLGCGFEKLGLNRNYLYINGEWRDHITFYKIKNSML</sequence>
<dbReference type="InterPro" id="IPR051531">
    <property type="entry name" value="N-acetyltransferase"/>
</dbReference>
<dbReference type="RefSeq" id="WP_406789990.1">
    <property type="nucleotide sequence ID" value="NZ_JBJIAA010000034.1"/>
</dbReference>
<dbReference type="EC" id="2.3.-.-" evidence="5"/>
<dbReference type="PANTHER" id="PTHR43792">
    <property type="entry name" value="GNAT FAMILY, PUTATIVE (AFU_ORTHOLOGUE AFUA_3G00765)-RELATED-RELATED"/>
    <property type="match status" value="1"/>
</dbReference>
<dbReference type="EMBL" id="JBJIAA010000034">
    <property type="protein sequence ID" value="MFL0253321.1"/>
    <property type="molecule type" value="Genomic_DNA"/>
</dbReference>
<reference evidence="5 6" key="1">
    <citation type="submission" date="2024-11" db="EMBL/GenBank/DDBJ databases">
        <authorList>
            <person name="Heng Y.C."/>
            <person name="Lim A.C.H."/>
            <person name="Lee J.K.Y."/>
            <person name="Kittelmann S."/>
        </authorList>
    </citation>
    <scope>NUCLEOTIDE SEQUENCE [LARGE SCALE GENOMIC DNA]</scope>
    <source>
        <strain evidence="5 6">WILCCON 0114</strain>
    </source>
</reference>
<evidence type="ECO:0000259" key="4">
    <source>
        <dbReference type="PROSITE" id="PS51186"/>
    </source>
</evidence>
<comment type="similarity">
    <text evidence="3">Belongs to the acetyltransferase family. RimJ subfamily.</text>
</comment>
<dbReference type="PANTHER" id="PTHR43792:SF8">
    <property type="entry name" value="[RIBOSOMAL PROTEIN US5]-ALANINE N-ACETYLTRANSFERASE"/>
    <property type="match status" value="1"/>
</dbReference>
<keyword evidence="6" id="KW-1185">Reference proteome</keyword>
<proteinExistence type="inferred from homology"/>
<keyword evidence="2 5" id="KW-0012">Acyltransferase</keyword>
<dbReference type="SUPFAM" id="SSF55729">
    <property type="entry name" value="Acyl-CoA N-acyltransferases (Nat)"/>
    <property type="match status" value="1"/>
</dbReference>
<comment type="caution">
    <text evidence="5">The sequence shown here is derived from an EMBL/GenBank/DDBJ whole genome shotgun (WGS) entry which is preliminary data.</text>
</comment>
<gene>
    <name evidence="5" type="ORF">ACJDT4_23215</name>
</gene>
<dbReference type="InterPro" id="IPR016181">
    <property type="entry name" value="Acyl_CoA_acyltransferase"/>
</dbReference>
<dbReference type="PROSITE" id="PS51186">
    <property type="entry name" value="GNAT"/>
    <property type="match status" value="1"/>
</dbReference>
<dbReference type="Proteomes" id="UP001623592">
    <property type="component" value="Unassembled WGS sequence"/>
</dbReference>